<dbReference type="EMBL" id="CP060696">
    <property type="protein sequence ID" value="QNO17118.1"/>
    <property type="molecule type" value="Genomic_DNA"/>
</dbReference>
<evidence type="ECO:0000313" key="2">
    <source>
        <dbReference type="Proteomes" id="UP000516046"/>
    </source>
</evidence>
<dbReference type="RefSeq" id="WP_212506186.1">
    <property type="nucleotide sequence ID" value="NZ_CP060696.1"/>
</dbReference>
<dbReference type="Proteomes" id="UP000516046">
    <property type="component" value="Chromosome"/>
</dbReference>
<gene>
    <name evidence="1" type="ORF">H6X83_09140</name>
</gene>
<dbReference type="KEGG" id="caml:H6X83_09140"/>
<dbReference type="AlphaFoldDB" id="A0A7G9WEK6"/>
<reference evidence="1 2" key="1">
    <citation type="submission" date="2020-08" db="EMBL/GenBank/DDBJ databases">
        <authorList>
            <person name="Ren C."/>
            <person name="Gu Y."/>
            <person name="Xu Y."/>
        </authorList>
    </citation>
    <scope>NUCLEOTIDE SEQUENCE [LARGE SCALE GENOMIC DNA]</scope>
    <source>
        <strain evidence="1 2">LBM18003</strain>
    </source>
</reference>
<name>A0A7G9WEK6_9FIRM</name>
<protein>
    <submittedName>
        <fullName evidence="1">Uncharacterized protein</fullName>
    </submittedName>
</protein>
<evidence type="ECO:0000313" key="1">
    <source>
        <dbReference type="EMBL" id="QNO17118.1"/>
    </source>
</evidence>
<keyword evidence="2" id="KW-1185">Reference proteome</keyword>
<organism evidence="1 2">
    <name type="scientific">Caproicibacterium amylolyticum</name>
    <dbReference type="NCBI Taxonomy" id="2766537"/>
    <lineage>
        <taxon>Bacteria</taxon>
        <taxon>Bacillati</taxon>
        <taxon>Bacillota</taxon>
        <taxon>Clostridia</taxon>
        <taxon>Eubacteriales</taxon>
        <taxon>Oscillospiraceae</taxon>
        <taxon>Caproicibacterium</taxon>
    </lineage>
</organism>
<accession>A0A7G9WEK6</accession>
<sequence>MKDMIKEIVDIDREAQQITDAAQQKKLSSAEEVAKRREEIRAQYLDRARKRIAKNEPAERASAEKEWEKTETHYAAVREKLEADYQKNGDQWIKELVSRVLGA</sequence>
<proteinExistence type="predicted"/>